<dbReference type="Gene3D" id="1.10.3720.10">
    <property type="entry name" value="MetI-like"/>
    <property type="match status" value="1"/>
</dbReference>
<feature type="transmembrane region" description="Helical" evidence="7">
    <location>
        <begin position="143"/>
        <end position="171"/>
    </location>
</feature>
<evidence type="ECO:0000313" key="9">
    <source>
        <dbReference type="EMBL" id="MBP0617007.1"/>
    </source>
</evidence>
<evidence type="ECO:0000313" key="10">
    <source>
        <dbReference type="Proteomes" id="UP000678276"/>
    </source>
</evidence>
<evidence type="ECO:0000256" key="7">
    <source>
        <dbReference type="RuleBase" id="RU363032"/>
    </source>
</evidence>
<feature type="transmembrane region" description="Helical" evidence="7">
    <location>
        <begin position="104"/>
        <end position="131"/>
    </location>
</feature>
<feature type="domain" description="ABC transmembrane type-1" evidence="8">
    <location>
        <begin position="100"/>
        <end position="288"/>
    </location>
</feature>
<dbReference type="InterPro" id="IPR050366">
    <property type="entry name" value="BP-dependent_transpt_permease"/>
</dbReference>
<evidence type="ECO:0000256" key="4">
    <source>
        <dbReference type="ARBA" id="ARBA00022692"/>
    </source>
</evidence>
<dbReference type="Pfam" id="PF00528">
    <property type="entry name" value="BPD_transp_1"/>
    <property type="match status" value="1"/>
</dbReference>
<feature type="transmembrane region" description="Helical" evidence="7">
    <location>
        <begin position="269"/>
        <end position="288"/>
    </location>
</feature>
<dbReference type="SUPFAM" id="SSF161098">
    <property type="entry name" value="MetI-like"/>
    <property type="match status" value="1"/>
</dbReference>
<dbReference type="PROSITE" id="PS50928">
    <property type="entry name" value="ABC_TM1"/>
    <property type="match status" value="1"/>
</dbReference>
<comment type="subcellular location">
    <subcellularLocation>
        <location evidence="1 7">Cell membrane</location>
        <topology evidence="1 7">Multi-pass membrane protein</topology>
    </subcellularLocation>
</comment>
<gene>
    <name evidence="9" type="ORF">J6595_15575</name>
</gene>
<keyword evidence="5 7" id="KW-1133">Transmembrane helix</keyword>
<keyword evidence="10" id="KW-1185">Reference proteome</keyword>
<feature type="transmembrane region" description="Helical" evidence="7">
    <location>
        <begin position="38"/>
        <end position="61"/>
    </location>
</feature>
<reference evidence="9 10" key="1">
    <citation type="submission" date="2021-04" db="EMBL/GenBank/DDBJ databases">
        <title>Whole genome sequence of Jiella sp. KSK16Y-1.</title>
        <authorList>
            <person name="Tuo L."/>
        </authorList>
    </citation>
    <scope>NUCLEOTIDE SEQUENCE [LARGE SCALE GENOMIC DNA]</scope>
    <source>
        <strain evidence="9 10">KSK16Y-1</strain>
    </source>
</reference>
<comment type="caution">
    <text evidence="9">The sequence shown here is derived from an EMBL/GenBank/DDBJ whole genome shotgun (WGS) entry which is preliminary data.</text>
</comment>
<name>A0ABS4BJS2_9HYPH</name>
<evidence type="ECO:0000256" key="5">
    <source>
        <dbReference type="ARBA" id="ARBA00022989"/>
    </source>
</evidence>
<keyword evidence="2 7" id="KW-0813">Transport</keyword>
<keyword evidence="6 7" id="KW-0472">Membrane</keyword>
<evidence type="ECO:0000256" key="6">
    <source>
        <dbReference type="ARBA" id="ARBA00023136"/>
    </source>
</evidence>
<dbReference type="EMBL" id="JAGJCF010000013">
    <property type="protein sequence ID" value="MBP0617007.1"/>
    <property type="molecule type" value="Genomic_DNA"/>
</dbReference>
<dbReference type="PANTHER" id="PTHR43386:SF6">
    <property type="entry name" value="ABC TRANSPORTER PERMEASE PROTEIN"/>
    <property type="match status" value="1"/>
</dbReference>
<dbReference type="Proteomes" id="UP000678276">
    <property type="component" value="Unassembled WGS sequence"/>
</dbReference>
<proteinExistence type="inferred from homology"/>
<evidence type="ECO:0000256" key="2">
    <source>
        <dbReference type="ARBA" id="ARBA00022448"/>
    </source>
</evidence>
<evidence type="ECO:0000256" key="1">
    <source>
        <dbReference type="ARBA" id="ARBA00004651"/>
    </source>
</evidence>
<evidence type="ECO:0000259" key="8">
    <source>
        <dbReference type="PROSITE" id="PS50928"/>
    </source>
</evidence>
<accession>A0ABS4BJS2</accession>
<protein>
    <submittedName>
        <fullName evidence="9">ABC transporter permease</fullName>
    </submittedName>
</protein>
<dbReference type="Pfam" id="PF12911">
    <property type="entry name" value="OppC_N"/>
    <property type="match status" value="1"/>
</dbReference>
<comment type="similarity">
    <text evidence="7">Belongs to the binding-protein-dependent transport system permease family.</text>
</comment>
<dbReference type="RefSeq" id="WP_209595507.1">
    <property type="nucleotide sequence ID" value="NZ_JAGJCF010000013.1"/>
</dbReference>
<dbReference type="InterPro" id="IPR025966">
    <property type="entry name" value="OppC_N"/>
</dbReference>
<dbReference type="PANTHER" id="PTHR43386">
    <property type="entry name" value="OLIGOPEPTIDE TRANSPORT SYSTEM PERMEASE PROTEIN APPC"/>
    <property type="match status" value="1"/>
</dbReference>
<evidence type="ECO:0000256" key="3">
    <source>
        <dbReference type="ARBA" id="ARBA00022475"/>
    </source>
</evidence>
<dbReference type="InterPro" id="IPR000515">
    <property type="entry name" value="MetI-like"/>
</dbReference>
<dbReference type="InterPro" id="IPR035906">
    <property type="entry name" value="MetI-like_sf"/>
</dbReference>
<keyword evidence="4 7" id="KW-0812">Transmembrane</keyword>
<sequence length="305" mass="32458">MAATRNASPAAAEVDEAAAEPVIRRGFLPRIAIGDLKLAPTIAAVCLLVIVVAALLAPLIAPYDPIAMNPMERLAPSSATHLFGTDAYGRDVFSRTLYGAQVSLIVGLGAAFVAVLVGLPLGLFAGFFRWLDAILMRIMDGLMAIPAVLLAIAIVSLAGSSLWTVLIAITIPEIPRVVRLVRSVVLSAREEPYVEAAIAVGSSLPKIMWRHLMPNTFAPLIVQGTYVCASAILTEAILSFLGAGIGTETPSWGNIMSEGRLYFQIKPGLIFWPGLFLSLCILSINILGDTARDVMDPRLGKKREA</sequence>
<keyword evidence="3" id="KW-1003">Cell membrane</keyword>
<organism evidence="9 10">
    <name type="scientific">Jiella mangrovi</name>
    <dbReference type="NCBI Taxonomy" id="2821407"/>
    <lineage>
        <taxon>Bacteria</taxon>
        <taxon>Pseudomonadati</taxon>
        <taxon>Pseudomonadota</taxon>
        <taxon>Alphaproteobacteria</taxon>
        <taxon>Hyphomicrobiales</taxon>
        <taxon>Aurantimonadaceae</taxon>
        <taxon>Jiella</taxon>
    </lineage>
</organism>
<dbReference type="CDD" id="cd06261">
    <property type="entry name" value="TM_PBP2"/>
    <property type="match status" value="1"/>
</dbReference>